<name>A0ACC0HPK2_9ERIC</name>
<gene>
    <name evidence="1" type="ORF">LOK49_LG05G01551</name>
</gene>
<evidence type="ECO:0000313" key="2">
    <source>
        <dbReference type="Proteomes" id="UP001060215"/>
    </source>
</evidence>
<protein>
    <submittedName>
        <fullName evidence="1">O-fucosyltransferase 5</fullName>
    </submittedName>
</protein>
<sequence length="124" mass="13719">MKLKDGVKECENGESGVSDVRNGGNRASNVNVVSPYAVGVVSLSAAVCCFVAPQSTSSLHLRQYVAPSPPPHRRRLTVRFVFVEASRSTFTEDIRRIRKDWESVSLCDEYLCQGELPNFIADNK</sequence>
<proteinExistence type="predicted"/>
<organism evidence="1 2">
    <name type="scientific">Camellia lanceoleosa</name>
    <dbReference type="NCBI Taxonomy" id="1840588"/>
    <lineage>
        <taxon>Eukaryota</taxon>
        <taxon>Viridiplantae</taxon>
        <taxon>Streptophyta</taxon>
        <taxon>Embryophyta</taxon>
        <taxon>Tracheophyta</taxon>
        <taxon>Spermatophyta</taxon>
        <taxon>Magnoliopsida</taxon>
        <taxon>eudicotyledons</taxon>
        <taxon>Gunneridae</taxon>
        <taxon>Pentapetalae</taxon>
        <taxon>asterids</taxon>
        <taxon>Ericales</taxon>
        <taxon>Theaceae</taxon>
        <taxon>Camellia</taxon>
    </lineage>
</organism>
<comment type="caution">
    <text evidence="1">The sequence shown here is derived from an EMBL/GenBank/DDBJ whole genome shotgun (WGS) entry which is preliminary data.</text>
</comment>
<reference evidence="1 2" key="1">
    <citation type="journal article" date="2022" name="Plant J.">
        <title>Chromosome-level genome of Camellia lanceoleosa provides a valuable resource for understanding genome evolution and self-incompatibility.</title>
        <authorList>
            <person name="Gong W."/>
            <person name="Xiao S."/>
            <person name="Wang L."/>
            <person name="Liao Z."/>
            <person name="Chang Y."/>
            <person name="Mo W."/>
            <person name="Hu G."/>
            <person name="Li W."/>
            <person name="Zhao G."/>
            <person name="Zhu H."/>
            <person name="Hu X."/>
            <person name="Ji K."/>
            <person name="Xiang X."/>
            <person name="Song Q."/>
            <person name="Yuan D."/>
            <person name="Jin S."/>
            <person name="Zhang L."/>
        </authorList>
    </citation>
    <scope>NUCLEOTIDE SEQUENCE [LARGE SCALE GENOMIC DNA]</scope>
    <source>
        <strain evidence="1">SQ_2022a</strain>
    </source>
</reference>
<accession>A0ACC0HPK2</accession>
<evidence type="ECO:0000313" key="1">
    <source>
        <dbReference type="EMBL" id="KAI8014827.1"/>
    </source>
</evidence>
<dbReference type="Proteomes" id="UP001060215">
    <property type="component" value="Chromosome 4"/>
</dbReference>
<dbReference type="EMBL" id="CM045761">
    <property type="protein sequence ID" value="KAI8014827.1"/>
    <property type="molecule type" value="Genomic_DNA"/>
</dbReference>
<keyword evidence="2" id="KW-1185">Reference proteome</keyword>